<evidence type="ECO:0000256" key="4">
    <source>
        <dbReference type="ARBA" id="ARBA00022692"/>
    </source>
</evidence>
<dbReference type="EMBL" id="JAVRQU010000002">
    <property type="protein sequence ID" value="KAK5706865.1"/>
    <property type="molecule type" value="Genomic_DNA"/>
</dbReference>
<feature type="transmembrane region" description="Helical" evidence="7">
    <location>
        <begin position="42"/>
        <end position="60"/>
    </location>
</feature>
<dbReference type="InterPro" id="IPR032805">
    <property type="entry name" value="Wax_synthase_dom"/>
</dbReference>
<organism evidence="9 10">
    <name type="scientific">Elasticomyces elasticus</name>
    <dbReference type="NCBI Taxonomy" id="574655"/>
    <lineage>
        <taxon>Eukaryota</taxon>
        <taxon>Fungi</taxon>
        <taxon>Dikarya</taxon>
        <taxon>Ascomycota</taxon>
        <taxon>Pezizomycotina</taxon>
        <taxon>Dothideomycetes</taxon>
        <taxon>Dothideomycetidae</taxon>
        <taxon>Mycosphaerellales</taxon>
        <taxon>Teratosphaeriaceae</taxon>
        <taxon>Elasticomyces</taxon>
    </lineage>
</organism>
<dbReference type="AlphaFoldDB" id="A0AAN8A5G5"/>
<feature type="domain" description="Wax synthase" evidence="8">
    <location>
        <begin position="241"/>
        <end position="328"/>
    </location>
</feature>
<accession>A0AAN8A5G5</accession>
<gene>
    <name evidence="9" type="ORF">LTR97_001857</name>
</gene>
<keyword evidence="6 7" id="KW-0472">Membrane</keyword>
<sequence length="403" mass="46263">MSDTIDITSLISRVFTSPFITTYLPQALLVNYAASHTSSGSIARWTCFFAMVGLYLTQVYRHIYLDSPISDTWVASACGGMGFWNCVTFFDRLIGRGWEYEHYYPKDKSPSGETQYKGSRKEFANEAIASPRGVGTWWEVKGVPAAWSSKMSKEWFCVSRGLMVVPFWIVYNMFVDTIYSERYGQKSFHLGIHESWGRELEVRAMTTFNFFTRLYLAMNLFVLAGTIIGCLLDGDSFKTAKPLYGNIQDAYSLRRFWGSFWHQNLRSGLEGTSNFVVHRILRLPHRGLVQRYAKVFWSFALSGLFHVANDLALCIPIRETGAMSFFLLQACGFVLEDGVQAIWRKFFGKPNMIFARVIGYSWTAIYLSITAAQWIYPANRYLTKEGTYLTWSCIYPVFVDTRM</sequence>
<feature type="transmembrane region" description="Helical" evidence="7">
    <location>
        <begin position="353"/>
        <end position="376"/>
    </location>
</feature>
<comment type="similarity">
    <text evidence="2">Belongs to the wax synthase family.</text>
</comment>
<dbReference type="InterPro" id="IPR044851">
    <property type="entry name" value="Wax_synthase"/>
</dbReference>
<dbReference type="Proteomes" id="UP001310594">
    <property type="component" value="Unassembled WGS sequence"/>
</dbReference>
<evidence type="ECO:0000256" key="2">
    <source>
        <dbReference type="ARBA" id="ARBA00007282"/>
    </source>
</evidence>
<evidence type="ECO:0000256" key="5">
    <source>
        <dbReference type="ARBA" id="ARBA00022989"/>
    </source>
</evidence>
<comment type="subcellular location">
    <subcellularLocation>
        <location evidence="1">Membrane</location>
        <topology evidence="1">Multi-pass membrane protein</topology>
    </subcellularLocation>
</comment>
<dbReference type="Pfam" id="PF13813">
    <property type="entry name" value="MBOAT_2"/>
    <property type="match status" value="1"/>
</dbReference>
<evidence type="ECO:0000313" key="9">
    <source>
        <dbReference type="EMBL" id="KAK5706865.1"/>
    </source>
</evidence>
<name>A0AAN8A5G5_9PEZI</name>
<proteinExistence type="inferred from homology"/>
<keyword evidence="4 7" id="KW-0812">Transmembrane</keyword>
<evidence type="ECO:0000259" key="8">
    <source>
        <dbReference type="Pfam" id="PF13813"/>
    </source>
</evidence>
<evidence type="ECO:0000256" key="3">
    <source>
        <dbReference type="ARBA" id="ARBA00022679"/>
    </source>
</evidence>
<evidence type="ECO:0000256" key="1">
    <source>
        <dbReference type="ARBA" id="ARBA00004141"/>
    </source>
</evidence>
<reference evidence="9" key="1">
    <citation type="submission" date="2023-08" db="EMBL/GenBank/DDBJ databases">
        <title>Black Yeasts Isolated from many extreme environments.</title>
        <authorList>
            <person name="Coleine C."/>
            <person name="Stajich J.E."/>
            <person name="Selbmann L."/>
        </authorList>
    </citation>
    <scope>NUCLEOTIDE SEQUENCE</scope>
    <source>
        <strain evidence="9">CCFEE 5810</strain>
    </source>
</reference>
<keyword evidence="3" id="KW-0808">Transferase</keyword>
<evidence type="ECO:0000256" key="7">
    <source>
        <dbReference type="SAM" id="Phobius"/>
    </source>
</evidence>
<feature type="transmembrane region" description="Helical" evidence="7">
    <location>
        <begin position="155"/>
        <end position="174"/>
    </location>
</feature>
<dbReference type="PANTHER" id="PTHR31595">
    <property type="entry name" value="LONG-CHAIN-ALCOHOL O-FATTY-ACYLTRANSFERASE 3-RELATED"/>
    <property type="match status" value="1"/>
</dbReference>
<feature type="transmembrane region" description="Helical" evidence="7">
    <location>
        <begin position="214"/>
        <end position="232"/>
    </location>
</feature>
<dbReference type="GO" id="GO:0016020">
    <property type="term" value="C:membrane"/>
    <property type="evidence" value="ECO:0007669"/>
    <property type="project" value="UniProtKB-SubCell"/>
</dbReference>
<evidence type="ECO:0000256" key="6">
    <source>
        <dbReference type="ARBA" id="ARBA00023136"/>
    </source>
</evidence>
<dbReference type="PANTHER" id="PTHR31595:SF27">
    <property type="entry name" value="WAX SYNTHASE DOMAIN-CONTAINING PROTEIN-RELATED"/>
    <property type="match status" value="1"/>
</dbReference>
<protein>
    <recommendedName>
        <fullName evidence="8">Wax synthase domain-containing protein</fullName>
    </recommendedName>
</protein>
<comment type="caution">
    <text evidence="9">The sequence shown here is derived from an EMBL/GenBank/DDBJ whole genome shotgun (WGS) entry which is preliminary data.</text>
</comment>
<dbReference type="GO" id="GO:0006629">
    <property type="term" value="P:lipid metabolic process"/>
    <property type="evidence" value="ECO:0007669"/>
    <property type="project" value="InterPro"/>
</dbReference>
<dbReference type="GO" id="GO:0008374">
    <property type="term" value="F:O-acyltransferase activity"/>
    <property type="evidence" value="ECO:0007669"/>
    <property type="project" value="InterPro"/>
</dbReference>
<evidence type="ECO:0000313" key="10">
    <source>
        <dbReference type="Proteomes" id="UP001310594"/>
    </source>
</evidence>
<keyword evidence="5 7" id="KW-1133">Transmembrane helix</keyword>